<keyword evidence="10" id="KW-1133">Transmembrane helix</keyword>
<keyword evidence="4" id="KW-0808">Transferase</keyword>
<organism evidence="16 17">
    <name type="scientific">Datura stramonium</name>
    <name type="common">Jimsonweed</name>
    <name type="synonym">Common thornapple</name>
    <dbReference type="NCBI Taxonomy" id="4076"/>
    <lineage>
        <taxon>Eukaryota</taxon>
        <taxon>Viridiplantae</taxon>
        <taxon>Streptophyta</taxon>
        <taxon>Embryophyta</taxon>
        <taxon>Tracheophyta</taxon>
        <taxon>Spermatophyta</taxon>
        <taxon>Magnoliopsida</taxon>
        <taxon>eudicotyledons</taxon>
        <taxon>Gunneridae</taxon>
        <taxon>Pentapetalae</taxon>
        <taxon>asterids</taxon>
        <taxon>lamiids</taxon>
        <taxon>Solanales</taxon>
        <taxon>Solanaceae</taxon>
        <taxon>Solanoideae</taxon>
        <taxon>Datureae</taxon>
        <taxon>Datura</taxon>
    </lineage>
</organism>
<protein>
    <recommendedName>
        <fullName evidence="3">RING-type E3 ubiquitin transferase</fullName>
        <ecNumber evidence="3">2.3.2.27</ecNumber>
    </recommendedName>
</protein>
<reference evidence="16 17" key="1">
    <citation type="journal article" date="2021" name="BMC Genomics">
        <title>Datura genome reveals duplications of psychoactive alkaloid biosynthetic genes and high mutation rate following tissue culture.</title>
        <authorList>
            <person name="Rajewski A."/>
            <person name="Carter-House D."/>
            <person name="Stajich J."/>
            <person name="Litt A."/>
        </authorList>
    </citation>
    <scope>NUCLEOTIDE SEQUENCE [LARGE SCALE GENOMIC DNA]</scope>
    <source>
        <strain evidence="16">AR-01</strain>
    </source>
</reference>
<evidence type="ECO:0000256" key="14">
    <source>
        <dbReference type="SAM" id="SignalP"/>
    </source>
</evidence>
<proteinExistence type="predicted"/>
<keyword evidence="17" id="KW-1185">Reference proteome</keyword>
<evidence type="ECO:0000256" key="10">
    <source>
        <dbReference type="ARBA" id="ARBA00022989"/>
    </source>
</evidence>
<keyword evidence="11" id="KW-0472">Membrane</keyword>
<dbReference type="CDD" id="cd16515">
    <property type="entry name" value="RING-HC_LRSAM1"/>
    <property type="match status" value="1"/>
</dbReference>
<evidence type="ECO:0000256" key="1">
    <source>
        <dbReference type="ARBA" id="ARBA00000900"/>
    </source>
</evidence>
<evidence type="ECO:0000256" key="8">
    <source>
        <dbReference type="ARBA" id="ARBA00022786"/>
    </source>
</evidence>
<keyword evidence="5" id="KW-0812">Transmembrane</keyword>
<name>A0ABS8TA30_DATST</name>
<keyword evidence="7 12" id="KW-0863">Zinc-finger</keyword>
<keyword evidence="14" id="KW-0732">Signal</keyword>
<dbReference type="EMBL" id="JACEIK010001293">
    <property type="protein sequence ID" value="MCD7468013.1"/>
    <property type="molecule type" value="Genomic_DNA"/>
</dbReference>
<evidence type="ECO:0000259" key="15">
    <source>
        <dbReference type="PROSITE" id="PS50089"/>
    </source>
</evidence>
<feature type="signal peptide" evidence="14">
    <location>
        <begin position="1"/>
        <end position="24"/>
    </location>
</feature>
<dbReference type="PANTHER" id="PTHR47568">
    <property type="match status" value="1"/>
</dbReference>
<comment type="caution">
    <text evidence="16">The sequence shown here is derived from an EMBL/GenBank/DDBJ whole genome shotgun (WGS) entry which is preliminary data.</text>
</comment>
<dbReference type="InterPro" id="IPR022170">
    <property type="entry name" value="MUL1-like"/>
</dbReference>
<keyword evidence="6" id="KW-0479">Metal-binding</keyword>
<evidence type="ECO:0000256" key="4">
    <source>
        <dbReference type="ARBA" id="ARBA00022679"/>
    </source>
</evidence>
<dbReference type="PROSITE" id="PS50089">
    <property type="entry name" value="ZF_RING_2"/>
    <property type="match status" value="1"/>
</dbReference>
<evidence type="ECO:0000256" key="13">
    <source>
        <dbReference type="SAM" id="MobiDB-lite"/>
    </source>
</evidence>
<feature type="domain" description="RING-type" evidence="15">
    <location>
        <begin position="295"/>
        <end position="330"/>
    </location>
</feature>
<evidence type="ECO:0000256" key="11">
    <source>
        <dbReference type="ARBA" id="ARBA00023136"/>
    </source>
</evidence>
<evidence type="ECO:0000256" key="2">
    <source>
        <dbReference type="ARBA" id="ARBA00004141"/>
    </source>
</evidence>
<dbReference type="Pfam" id="PF13920">
    <property type="entry name" value="zf-C3HC4_3"/>
    <property type="match status" value="1"/>
</dbReference>
<feature type="region of interest" description="Disordered" evidence="13">
    <location>
        <begin position="402"/>
        <end position="451"/>
    </location>
</feature>
<keyword evidence="9" id="KW-0862">Zinc</keyword>
<dbReference type="Gene3D" id="3.30.40.10">
    <property type="entry name" value="Zinc/RING finger domain, C3HC4 (zinc finger)"/>
    <property type="match status" value="1"/>
</dbReference>
<evidence type="ECO:0000256" key="3">
    <source>
        <dbReference type="ARBA" id="ARBA00012483"/>
    </source>
</evidence>
<dbReference type="InterPro" id="IPR044231">
    <property type="entry name" value="SP1/SPL1"/>
</dbReference>
<sequence>MVPWGGLSCCLSAAALYLLGRSSGRDAEVLKSVTRVNQLKDLAQLLDTASKVLPLVVTISGRVGSDTPINCEYSGLRGVIVEETAEQHFLKHNDAGSWIQDSALMLSMCKEVPWYLDDGTGRTFVVGGRGATGLVLTVGSEVFEEAGRSFVRGTLDYLQGLKMLGVKRIERVLPVGTPLTVVGEAVKDDIGTVRIQRPHKGPFYISHKTIDQLIANLGRWARWYKYASMGFTAVGVYLLVKHAFHYVMERKRHWELRRRVLAAAAKRAGHEDEGSNATAENGVDNKKDCLMPDLCVICLEQEYNSVFVPCGHMCCCMTCSSHLTNCPLCRRRIEQSTSEMAKNQITTKSETQSQGTFRQIFRAFRRRVSTARPTTTQSPMSTNRADVKPSTAVASNKVHIEYNHSPGTNAKQREPMKPGPVNTHQPGPKGVKFQGGYSSNNNNNTGGASNEKFTDFIDQVKNRIKANSSFVADENGPTAGTKRATTRRDSFNDRVSHFINRAKLKMRSTTIVAADHADGKLQSYNPR</sequence>
<dbReference type="PANTHER" id="PTHR47568:SF2">
    <property type="entry name" value="E3 UBIQUITIN-PROTEIN LIGASE SP1-RELATED"/>
    <property type="match status" value="1"/>
</dbReference>
<dbReference type="SUPFAM" id="SSF57850">
    <property type="entry name" value="RING/U-box"/>
    <property type="match status" value="1"/>
</dbReference>
<comment type="catalytic activity">
    <reaction evidence="1">
        <text>S-ubiquitinyl-[E2 ubiquitin-conjugating enzyme]-L-cysteine + [acceptor protein]-L-lysine = [E2 ubiquitin-conjugating enzyme]-L-cysteine + N(6)-ubiquitinyl-[acceptor protein]-L-lysine.</text>
        <dbReference type="EC" id="2.3.2.27"/>
    </reaction>
</comment>
<evidence type="ECO:0000313" key="16">
    <source>
        <dbReference type="EMBL" id="MCD7468013.1"/>
    </source>
</evidence>
<comment type="subcellular location">
    <subcellularLocation>
        <location evidence="2">Membrane</location>
        <topology evidence="2">Multi-pass membrane protein</topology>
    </subcellularLocation>
</comment>
<dbReference type="Pfam" id="PF12483">
    <property type="entry name" value="GIDE"/>
    <property type="match status" value="1"/>
</dbReference>
<evidence type="ECO:0000256" key="6">
    <source>
        <dbReference type="ARBA" id="ARBA00022723"/>
    </source>
</evidence>
<dbReference type="InterPro" id="IPR013083">
    <property type="entry name" value="Znf_RING/FYVE/PHD"/>
</dbReference>
<accession>A0ABS8TA30</accession>
<evidence type="ECO:0000256" key="12">
    <source>
        <dbReference type="PROSITE-ProRule" id="PRU00175"/>
    </source>
</evidence>
<dbReference type="Proteomes" id="UP000823775">
    <property type="component" value="Unassembled WGS sequence"/>
</dbReference>
<dbReference type="EC" id="2.3.2.27" evidence="3"/>
<evidence type="ECO:0000313" key="17">
    <source>
        <dbReference type="Proteomes" id="UP000823775"/>
    </source>
</evidence>
<dbReference type="InterPro" id="IPR001841">
    <property type="entry name" value="Znf_RING"/>
</dbReference>
<evidence type="ECO:0000256" key="7">
    <source>
        <dbReference type="ARBA" id="ARBA00022771"/>
    </source>
</evidence>
<evidence type="ECO:0000256" key="9">
    <source>
        <dbReference type="ARBA" id="ARBA00022833"/>
    </source>
</evidence>
<evidence type="ECO:0000256" key="5">
    <source>
        <dbReference type="ARBA" id="ARBA00022692"/>
    </source>
</evidence>
<feature type="compositionally biased region" description="Low complexity" evidence="13">
    <location>
        <begin position="435"/>
        <end position="450"/>
    </location>
</feature>
<feature type="chain" id="PRO_5046505182" description="RING-type E3 ubiquitin transferase" evidence="14">
    <location>
        <begin position="25"/>
        <end position="527"/>
    </location>
</feature>
<feature type="compositionally biased region" description="Polar residues" evidence="13">
    <location>
        <begin position="371"/>
        <end position="384"/>
    </location>
</feature>
<keyword evidence="8" id="KW-0833">Ubl conjugation pathway</keyword>
<feature type="region of interest" description="Disordered" evidence="13">
    <location>
        <begin position="369"/>
        <end position="390"/>
    </location>
</feature>
<gene>
    <name evidence="16" type="primary">SP1</name>
    <name evidence="16" type="ORF">HAX54_005798</name>
</gene>